<organism evidence="9 10">
    <name type="scientific">Glutamicibacter creatinolyticus</name>
    <dbReference type="NCBI Taxonomy" id="162496"/>
    <lineage>
        <taxon>Bacteria</taxon>
        <taxon>Bacillati</taxon>
        <taxon>Actinomycetota</taxon>
        <taxon>Actinomycetes</taxon>
        <taxon>Micrococcales</taxon>
        <taxon>Micrococcaceae</taxon>
        <taxon>Glutamicibacter</taxon>
    </lineage>
</organism>
<comment type="similarity">
    <text evidence="2 7">Belongs to the DedA family.</text>
</comment>
<name>A0A5B7WXV8_9MICC</name>
<evidence type="ECO:0000313" key="10">
    <source>
        <dbReference type="Proteomes" id="UP000307000"/>
    </source>
</evidence>
<evidence type="ECO:0000256" key="5">
    <source>
        <dbReference type="ARBA" id="ARBA00022989"/>
    </source>
</evidence>
<dbReference type="GO" id="GO:0005886">
    <property type="term" value="C:plasma membrane"/>
    <property type="evidence" value="ECO:0007669"/>
    <property type="project" value="UniProtKB-SubCell"/>
</dbReference>
<comment type="caution">
    <text evidence="7">Lacks conserved residue(s) required for the propagation of feature annotation.</text>
</comment>
<dbReference type="Pfam" id="PF09335">
    <property type="entry name" value="VTT_dom"/>
    <property type="match status" value="1"/>
</dbReference>
<evidence type="ECO:0000256" key="7">
    <source>
        <dbReference type="RuleBase" id="RU367016"/>
    </source>
</evidence>
<gene>
    <name evidence="9" type="ORF">GcLGCM259_2413</name>
</gene>
<keyword evidence="4 7" id="KW-0812">Transmembrane</keyword>
<reference evidence="9 10" key="1">
    <citation type="submission" date="2018-12" db="EMBL/GenBank/DDBJ databases">
        <title>Complete Genome Sequence of Glutamicibacter creatinolyticus strain LGCM259,isolated from an abscess of a 12-year-old mare in Italy.</title>
        <authorList>
            <person name="Santos R.G."/>
            <person name="Silva A.L."/>
            <person name="Seyffert N."/>
            <person name="Castro T.L.P."/>
            <person name="Attili A.R."/>
            <person name="Rifici C."/>
            <person name="Mazzullo G."/>
            <person name="Brenig B."/>
            <person name="Venanzi F."/>
            <person name="Azevedo V."/>
        </authorList>
    </citation>
    <scope>NUCLEOTIDE SEQUENCE [LARGE SCALE GENOMIC DNA]</scope>
    <source>
        <strain evidence="9 10">LGCM 259</strain>
    </source>
</reference>
<feature type="transmembrane region" description="Helical" evidence="7">
    <location>
        <begin position="126"/>
        <end position="144"/>
    </location>
</feature>
<dbReference type="AlphaFoldDB" id="A0A5B7WXV8"/>
<evidence type="ECO:0000256" key="3">
    <source>
        <dbReference type="ARBA" id="ARBA00022475"/>
    </source>
</evidence>
<dbReference type="RefSeq" id="WP_246049576.1">
    <property type="nucleotide sequence ID" value="NZ_BAAAGL010000015.1"/>
</dbReference>
<dbReference type="EMBL" id="CP034412">
    <property type="protein sequence ID" value="QCY48120.1"/>
    <property type="molecule type" value="Genomic_DNA"/>
</dbReference>
<feature type="transmembrane region" description="Helical" evidence="7">
    <location>
        <begin position="12"/>
        <end position="31"/>
    </location>
</feature>
<accession>A0A5B7WXV8</accession>
<keyword evidence="3 7" id="KW-1003">Cell membrane</keyword>
<feature type="transmembrane region" description="Helical" evidence="7">
    <location>
        <begin position="95"/>
        <end position="120"/>
    </location>
</feature>
<evidence type="ECO:0000256" key="6">
    <source>
        <dbReference type="ARBA" id="ARBA00023136"/>
    </source>
</evidence>
<comment type="subcellular location">
    <subcellularLocation>
        <location evidence="1 7">Cell membrane</location>
        <topology evidence="1 7">Multi-pass membrane protein</topology>
    </subcellularLocation>
</comment>
<dbReference type="InterPro" id="IPR032816">
    <property type="entry name" value="VTT_dom"/>
</dbReference>
<evidence type="ECO:0000259" key="8">
    <source>
        <dbReference type="Pfam" id="PF09335"/>
    </source>
</evidence>
<evidence type="ECO:0000256" key="2">
    <source>
        <dbReference type="ARBA" id="ARBA00010792"/>
    </source>
</evidence>
<protein>
    <submittedName>
        <fullName evidence="9">SDR family oxidoreductase</fullName>
    </submittedName>
</protein>
<feature type="domain" description="VTT" evidence="8">
    <location>
        <begin position="12"/>
        <end position="114"/>
    </location>
</feature>
<dbReference type="PANTHER" id="PTHR30353">
    <property type="entry name" value="INNER MEMBRANE PROTEIN DEDA-RELATED"/>
    <property type="match status" value="1"/>
</dbReference>
<dbReference type="InterPro" id="IPR032818">
    <property type="entry name" value="DedA-like"/>
</dbReference>
<proteinExistence type="inferred from homology"/>
<dbReference type="Proteomes" id="UP000307000">
    <property type="component" value="Chromosome"/>
</dbReference>
<keyword evidence="5 7" id="KW-1133">Transmembrane helix</keyword>
<sequence>MMQWIEDAPYLVTYLFFFLGAMIRANTTYWIGRSIAAGVKQTRFQRVLRGPIYLKSQALLARWGVFAVPLSFLTVGVQTAVNATAGITRMPLRRYLPAVIVGCLIWALVYTTVGLAFIYAWIALDWPWLVGIVLLVALVLWLILRRRKRARRVIGPEEIK</sequence>
<keyword evidence="10" id="KW-1185">Reference proteome</keyword>
<evidence type="ECO:0000313" key="9">
    <source>
        <dbReference type="EMBL" id="QCY48120.1"/>
    </source>
</evidence>
<dbReference type="PANTHER" id="PTHR30353:SF15">
    <property type="entry name" value="INNER MEMBRANE PROTEIN YABI"/>
    <property type="match status" value="1"/>
</dbReference>
<evidence type="ECO:0000256" key="4">
    <source>
        <dbReference type="ARBA" id="ARBA00022692"/>
    </source>
</evidence>
<dbReference type="KEGG" id="gcr:GcLGCM259_2413"/>
<evidence type="ECO:0000256" key="1">
    <source>
        <dbReference type="ARBA" id="ARBA00004651"/>
    </source>
</evidence>
<keyword evidence="6 7" id="KW-0472">Membrane</keyword>